<name>A0AAD8PD89_BABGI</name>
<organism evidence="2 3">
    <name type="scientific">Babesia gibsoni</name>
    <dbReference type="NCBI Taxonomy" id="33632"/>
    <lineage>
        <taxon>Eukaryota</taxon>
        <taxon>Sar</taxon>
        <taxon>Alveolata</taxon>
        <taxon>Apicomplexa</taxon>
        <taxon>Aconoidasida</taxon>
        <taxon>Piroplasmida</taxon>
        <taxon>Babesiidae</taxon>
        <taxon>Babesia</taxon>
    </lineage>
</organism>
<feature type="compositionally biased region" description="Basic and acidic residues" evidence="1">
    <location>
        <begin position="460"/>
        <end position="473"/>
    </location>
</feature>
<evidence type="ECO:0000256" key="1">
    <source>
        <dbReference type="SAM" id="MobiDB-lite"/>
    </source>
</evidence>
<evidence type="ECO:0000313" key="2">
    <source>
        <dbReference type="EMBL" id="KAK1443118.1"/>
    </source>
</evidence>
<dbReference type="EMBL" id="JAVEPI010000003">
    <property type="protein sequence ID" value="KAK1443118.1"/>
    <property type="molecule type" value="Genomic_DNA"/>
</dbReference>
<feature type="region of interest" description="Disordered" evidence="1">
    <location>
        <begin position="441"/>
        <end position="478"/>
    </location>
</feature>
<reference evidence="2" key="1">
    <citation type="submission" date="2023-08" db="EMBL/GenBank/DDBJ databases">
        <title>Draft sequence of the Babesia gibsoni genome.</title>
        <authorList>
            <person name="Yamagishi J.Y."/>
            <person name="Xuan X.X."/>
        </authorList>
    </citation>
    <scope>NUCLEOTIDE SEQUENCE</scope>
    <source>
        <strain evidence="2">Azabu</strain>
    </source>
</reference>
<accession>A0AAD8PD89</accession>
<proteinExistence type="predicted"/>
<comment type="caution">
    <text evidence="2">The sequence shown here is derived from an EMBL/GenBank/DDBJ whole genome shotgun (WGS) entry which is preliminary data.</text>
</comment>
<sequence>MLEVCSIITNCCCDAGDKITSQLNSDADFKRRKPIVLQASYSLRDLRNATPAPINKSPIQRRVGKRNDSIVTQLDTQPVSKILFTNSLALREAPQEPCEQSSPEMQNLIHPQAQMSTQAEQANYNAIDNLHISGYKGHRQTQTMQEAHSISPMIMEGKQVVAQHVPQQLTPQSRVYRTTKSRYNPCNLCCFCCMCCCESENVDPIHRGPIEGNRSIILKPIRKERIVEVMVEEIQEKVVNVPYIQYVDKFVEVPKPVFQYKIKEVKRPVIVEKIVKVDKVVEEEKIVEVPEIRYVEKEVNVPHYVKKERIVEVPLPIVKERRIPVLKVKKSEMYQEVDNVNYNDFELNRGSVRHGEHDTPGVPNNTPIKKDSIATSNATKREVSVKSSDDERRLYESVMQSDKVMQKVATAPTMERISTSFGEKNLHNEQILKFTEGERMPSGIRTRNSHQSSPHISMSIREDSNQTRGETNRHIHSQSNSMTVMGFSSPRGIHEAVGGEANGLLVDEKNEVDGLVSIYPNIDAISAKSTPRRE</sequence>
<evidence type="ECO:0000313" key="3">
    <source>
        <dbReference type="Proteomes" id="UP001230268"/>
    </source>
</evidence>
<dbReference type="InterPro" id="IPR022086">
    <property type="entry name" value="IMCp"/>
</dbReference>
<feature type="compositionally biased region" description="Polar residues" evidence="1">
    <location>
        <begin position="445"/>
        <end position="456"/>
    </location>
</feature>
<gene>
    <name evidence="2" type="ORF">BgAZ_306360</name>
</gene>
<evidence type="ECO:0008006" key="4">
    <source>
        <dbReference type="Google" id="ProtNLM"/>
    </source>
</evidence>
<dbReference type="Pfam" id="PF12314">
    <property type="entry name" value="IMCp"/>
    <property type="match status" value="1"/>
</dbReference>
<dbReference type="AlphaFoldDB" id="A0AAD8PD89"/>
<keyword evidence="3" id="KW-1185">Reference proteome</keyword>
<dbReference type="Proteomes" id="UP001230268">
    <property type="component" value="Unassembled WGS sequence"/>
</dbReference>
<feature type="region of interest" description="Disordered" evidence="1">
    <location>
        <begin position="352"/>
        <end position="371"/>
    </location>
</feature>
<feature type="compositionally biased region" description="Polar residues" evidence="1">
    <location>
        <begin position="362"/>
        <end position="371"/>
    </location>
</feature>
<protein>
    <recommendedName>
        <fullName evidence="4">Membrane skeletal protein</fullName>
    </recommendedName>
</protein>